<keyword evidence="2" id="KW-1185">Reference proteome</keyword>
<sequence>MKKSMDSTYFFADQPFLLTRLDNLFHAISTIPSGKINRLHSERDRAIAAIQLDLLWSVALESEEPASLMALAPWRLIYGNKATGGADWQGRSLTESWPDEKLDSYLVALIRDGVHEGSGVRSELFTLADGRKIVLQLGQA</sequence>
<protein>
    <submittedName>
        <fullName evidence="1">Uncharacterized protein</fullName>
    </submittedName>
</protein>
<dbReference type="RefSeq" id="WP_261237731.1">
    <property type="nucleotide sequence ID" value="NZ_JAMXFA010000076.1"/>
</dbReference>
<dbReference type="EMBL" id="JAMXFA010000076">
    <property type="protein sequence ID" value="MCT7981574.1"/>
    <property type="molecule type" value="Genomic_DNA"/>
</dbReference>
<reference evidence="1 2" key="1">
    <citation type="journal article" date="2022" name="Front. Microbiol.">
        <title>High genomic differentiation and limited gene flow indicate recent cryptic speciation within the genus Laspinema (cyanobacteria).</title>
        <authorList>
            <person name="Stanojkovic A."/>
            <person name="Skoupy S."/>
            <person name="Skaloud P."/>
            <person name="Dvorak P."/>
        </authorList>
    </citation>
    <scope>NUCLEOTIDE SEQUENCE [LARGE SCALE GENOMIC DNA]</scope>
    <source>
        <strain evidence="1 2">D3b</strain>
    </source>
</reference>
<organism evidence="1 2">
    <name type="scientific">Laspinema olomoucense D3b</name>
    <dbReference type="NCBI Taxonomy" id="2953688"/>
    <lineage>
        <taxon>Bacteria</taxon>
        <taxon>Bacillati</taxon>
        <taxon>Cyanobacteriota</taxon>
        <taxon>Cyanophyceae</taxon>
        <taxon>Oscillatoriophycideae</taxon>
        <taxon>Oscillatoriales</taxon>
        <taxon>Laspinemataceae</taxon>
        <taxon>Laspinema</taxon>
        <taxon>Laspinema olomoucense</taxon>
    </lineage>
</organism>
<evidence type="ECO:0000313" key="2">
    <source>
        <dbReference type="Proteomes" id="UP001525961"/>
    </source>
</evidence>
<comment type="caution">
    <text evidence="1">The sequence shown here is derived from an EMBL/GenBank/DDBJ whole genome shotgun (WGS) entry which is preliminary data.</text>
</comment>
<evidence type="ECO:0000313" key="1">
    <source>
        <dbReference type="EMBL" id="MCT7981574.1"/>
    </source>
</evidence>
<name>A0ABT2NFV5_9CYAN</name>
<dbReference type="Proteomes" id="UP001525961">
    <property type="component" value="Unassembled WGS sequence"/>
</dbReference>
<gene>
    <name evidence="1" type="ORF">NG792_28020</name>
</gene>
<accession>A0ABT2NFV5</accession>
<proteinExistence type="predicted"/>